<dbReference type="GO" id="GO:0005524">
    <property type="term" value="F:ATP binding"/>
    <property type="evidence" value="ECO:0007669"/>
    <property type="project" value="UniProtKB-KW"/>
</dbReference>
<dbReference type="InterPro" id="IPR011611">
    <property type="entry name" value="PfkB_dom"/>
</dbReference>
<keyword evidence="2 6" id="KW-0808">Transferase</keyword>
<dbReference type="PANTHER" id="PTHR46566">
    <property type="entry name" value="1-PHOSPHOFRUCTOKINASE-RELATED"/>
    <property type="match status" value="1"/>
</dbReference>
<comment type="similarity">
    <text evidence="1">Belongs to the carbohydrate kinase PfkB family.</text>
</comment>
<dbReference type="PROSITE" id="PS00584">
    <property type="entry name" value="PFKB_KINASES_2"/>
    <property type="match status" value="1"/>
</dbReference>
<keyword evidence="3" id="KW-0547">Nucleotide-binding</keyword>
<keyword evidence="5" id="KW-0067">ATP-binding</keyword>
<dbReference type="InterPro" id="IPR029056">
    <property type="entry name" value="Ribokinase-like"/>
</dbReference>
<dbReference type="Pfam" id="PF00294">
    <property type="entry name" value="PfkB"/>
    <property type="match status" value="1"/>
</dbReference>
<protein>
    <submittedName>
        <fullName evidence="8">1-phosphofructokinase family hexose kinase</fullName>
    </submittedName>
</protein>
<dbReference type="PANTHER" id="PTHR46566:SF5">
    <property type="entry name" value="1-PHOSPHOFRUCTOKINASE"/>
    <property type="match status" value="1"/>
</dbReference>
<dbReference type="SUPFAM" id="SSF53613">
    <property type="entry name" value="Ribokinase-like"/>
    <property type="match status" value="1"/>
</dbReference>
<evidence type="ECO:0000313" key="8">
    <source>
        <dbReference type="EMBL" id="RRR67585.1"/>
    </source>
</evidence>
<dbReference type="FunFam" id="3.40.1190.20:FF:000001">
    <property type="entry name" value="Phosphofructokinase"/>
    <property type="match status" value="1"/>
</dbReference>
<keyword evidence="4 8" id="KW-0418">Kinase</keyword>
<dbReference type="Gene3D" id="3.40.1190.20">
    <property type="match status" value="1"/>
</dbReference>
<gene>
    <name evidence="8" type="ORF">EI684_18735</name>
</gene>
<dbReference type="CDD" id="cd01164">
    <property type="entry name" value="FruK_PfkB_like"/>
    <property type="match status" value="1"/>
</dbReference>
<sequence length="310" mass="31587">MLLIITPNPALDRTMIFDGLRLGTVQRTEQVLVAAGGKGLNVARAARTLGQAALVCAPLGGHTGEQVAHLAAEEGLLGRWTSMHAGETRTCILLVDPQTEDATALNEAGPPLAERDWAAFTADVLDGAASADLCLLTGSLPRGVSASQLGDLLSELSVRGRRVLVDSSGPALAAAVAVRPYGIKVNQHELGNLLGRTLTSPQEAAQALHELQAQGIQLAAVSLGATGCVVAHAGATWHACPPAVCAVSSIGSGDSLLAGLSTGLLRGIPLPDALRLGVACGSADALTIGGGRIALNEVQRLSAATQLWRL</sequence>
<evidence type="ECO:0000256" key="5">
    <source>
        <dbReference type="ARBA" id="ARBA00022840"/>
    </source>
</evidence>
<dbReference type="EMBL" id="RSAS01000778">
    <property type="protein sequence ID" value="RRR67585.1"/>
    <property type="molecule type" value="Genomic_DNA"/>
</dbReference>
<evidence type="ECO:0000259" key="7">
    <source>
        <dbReference type="Pfam" id="PF00294"/>
    </source>
</evidence>
<reference evidence="8 9" key="1">
    <citation type="submission" date="2018-12" db="EMBL/GenBank/DDBJ databases">
        <title>Genome Sequence of Candidatus Viridilinea halotolerans isolated from saline sulfide-rich spring.</title>
        <authorList>
            <person name="Grouzdev D.S."/>
            <person name="Burganskaya E.I."/>
            <person name="Krutkina M.S."/>
            <person name="Sukhacheva M.V."/>
            <person name="Gorlenko V.M."/>
        </authorList>
    </citation>
    <scope>NUCLEOTIDE SEQUENCE [LARGE SCALE GENOMIC DNA]</scope>
    <source>
        <strain evidence="8">Chok-6</strain>
    </source>
</reference>
<dbReference type="AlphaFoldDB" id="A0A426TT79"/>
<name>A0A426TT79_9CHLR</name>
<dbReference type="InterPro" id="IPR002173">
    <property type="entry name" value="Carboh/pur_kinase_PfkB_CS"/>
</dbReference>
<dbReference type="GO" id="GO:0005829">
    <property type="term" value="C:cytosol"/>
    <property type="evidence" value="ECO:0007669"/>
    <property type="project" value="TreeGrafter"/>
</dbReference>
<evidence type="ECO:0000256" key="3">
    <source>
        <dbReference type="ARBA" id="ARBA00022741"/>
    </source>
</evidence>
<dbReference type="PIRSF" id="PIRSF000535">
    <property type="entry name" value="1PFK/6PFK/LacC"/>
    <property type="match status" value="1"/>
</dbReference>
<dbReference type="GO" id="GO:0044281">
    <property type="term" value="P:small molecule metabolic process"/>
    <property type="evidence" value="ECO:0007669"/>
    <property type="project" value="UniProtKB-ARBA"/>
</dbReference>
<dbReference type="InterPro" id="IPR017583">
    <property type="entry name" value="Tagatose/fructose_Pkinase"/>
</dbReference>
<evidence type="ECO:0000256" key="2">
    <source>
        <dbReference type="ARBA" id="ARBA00022679"/>
    </source>
</evidence>
<evidence type="ECO:0000313" key="9">
    <source>
        <dbReference type="Proteomes" id="UP000280307"/>
    </source>
</evidence>
<dbReference type="Proteomes" id="UP000280307">
    <property type="component" value="Unassembled WGS sequence"/>
</dbReference>
<comment type="caution">
    <text evidence="8">The sequence shown here is derived from an EMBL/GenBank/DDBJ whole genome shotgun (WGS) entry which is preliminary data.</text>
</comment>
<evidence type="ECO:0000256" key="6">
    <source>
        <dbReference type="PIRNR" id="PIRNR000535"/>
    </source>
</evidence>
<dbReference type="GO" id="GO:0008443">
    <property type="term" value="F:phosphofructokinase activity"/>
    <property type="evidence" value="ECO:0007669"/>
    <property type="project" value="TreeGrafter"/>
</dbReference>
<accession>A0A426TT79</accession>
<proteinExistence type="inferred from homology"/>
<feature type="domain" description="Carbohydrate kinase PfkB" evidence="7">
    <location>
        <begin position="23"/>
        <end position="288"/>
    </location>
</feature>
<evidence type="ECO:0000256" key="4">
    <source>
        <dbReference type="ARBA" id="ARBA00022777"/>
    </source>
</evidence>
<dbReference type="GO" id="GO:0016052">
    <property type="term" value="P:carbohydrate catabolic process"/>
    <property type="evidence" value="ECO:0007669"/>
    <property type="project" value="UniProtKB-ARBA"/>
</dbReference>
<organism evidence="8 9">
    <name type="scientific">Candidatus Viridilinea halotolerans</name>
    <dbReference type="NCBI Taxonomy" id="2491704"/>
    <lineage>
        <taxon>Bacteria</taxon>
        <taxon>Bacillati</taxon>
        <taxon>Chloroflexota</taxon>
        <taxon>Chloroflexia</taxon>
        <taxon>Chloroflexales</taxon>
        <taxon>Chloroflexineae</taxon>
        <taxon>Oscillochloridaceae</taxon>
        <taxon>Candidatus Viridilinea</taxon>
    </lineage>
</organism>
<dbReference type="NCBIfam" id="TIGR03168">
    <property type="entry name" value="1-PFK"/>
    <property type="match status" value="1"/>
</dbReference>
<evidence type="ECO:0000256" key="1">
    <source>
        <dbReference type="ARBA" id="ARBA00010688"/>
    </source>
</evidence>